<dbReference type="Pfam" id="PF00717">
    <property type="entry name" value="Peptidase_S24"/>
    <property type="match status" value="1"/>
</dbReference>
<dbReference type="Gene3D" id="2.10.109.10">
    <property type="entry name" value="Umud Fragment, subunit A"/>
    <property type="match status" value="1"/>
</dbReference>
<dbReference type="GO" id="GO:0003677">
    <property type="term" value="F:DNA binding"/>
    <property type="evidence" value="ECO:0007669"/>
    <property type="project" value="InterPro"/>
</dbReference>
<dbReference type="GO" id="GO:0009432">
    <property type="term" value="P:SOS response"/>
    <property type="evidence" value="ECO:0007669"/>
    <property type="project" value="UniProtKB-KW"/>
</dbReference>
<dbReference type="AlphaFoldDB" id="A0A0G2BAK0"/>
<dbReference type="PANTHER" id="PTHR33516:SF2">
    <property type="entry name" value="LEXA REPRESSOR-RELATED"/>
    <property type="match status" value="1"/>
</dbReference>
<sequence>MFSILHSVIFNPHPMEISLYETRKRKLAHYFQKFKQLPSYDELAEIFAVKSKGSLYRYVQKFIADGLIERGATGKLVATEKLFGVRVLGTVQAGFPTAAEEETGDAKSLDQWLIQNPEASYLLSVSGDSMTDAGIVEGDMVIVDRSKKPRTGDIVVAEVDGDWTMKYYIERGGRILLRPANKRYPDIHPQTELKVAGVVTSVIRKY</sequence>
<dbReference type="InterPro" id="IPR015927">
    <property type="entry name" value="Peptidase_S24_S26A/B/C"/>
</dbReference>
<dbReference type="STRING" id="1619044.UY92_C0006G0090"/>
<dbReference type="PRINTS" id="PR00726">
    <property type="entry name" value="LEXASERPTASE"/>
</dbReference>
<dbReference type="GO" id="GO:0006281">
    <property type="term" value="P:DNA repair"/>
    <property type="evidence" value="ECO:0007669"/>
    <property type="project" value="UniProtKB-KW"/>
</dbReference>
<gene>
    <name evidence="9" type="ORF">UY92_C0006G0090</name>
</gene>
<dbReference type="InterPro" id="IPR036286">
    <property type="entry name" value="LexA/Signal_pep-like_sf"/>
</dbReference>
<evidence type="ECO:0000259" key="8">
    <source>
        <dbReference type="Pfam" id="PF00717"/>
    </source>
</evidence>
<feature type="domain" description="Peptidase S24/S26A/S26B/S26C" evidence="8">
    <location>
        <begin position="87"/>
        <end position="199"/>
    </location>
</feature>
<reference evidence="9 10" key="1">
    <citation type="journal article" date="2015" name="Nature">
        <title>rRNA introns, odd ribosomes, and small enigmatic genomes across a large radiation of phyla.</title>
        <authorList>
            <person name="Brown C.T."/>
            <person name="Hug L.A."/>
            <person name="Thomas B.C."/>
            <person name="Sharon I."/>
            <person name="Castelle C.J."/>
            <person name="Singh A."/>
            <person name="Wilkins M.J."/>
            <person name="Williams K.H."/>
            <person name="Banfield J.F."/>
        </authorList>
    </citation>
    <scope>NUCLEOTIDE SEQUENCE [LARGE SCALE GENOMIC DNA]</scope>
</reference>
<evidence type="ECO:0000256" key="5">
    <source>
        <dbReference type="ARBA" id="ARBA00023204"/>
    </source>
</evidence>
<dbReference type="InterPro" id="IPR050077">
    <property type="entry name" value="LexA_repressor"/>
</dbReference>
<dbReference type="GO" id="GO:0006355">
    <property type="term" value="P:regulation of DNA-templated transcription"/>
    <property type="evidence" value="ECO:0007669"/>
    <property type="project" value="InterPro"/>
</dbReference>
<dbReference type="Gene3D" id="1.10.10.10">
    <property type="entry name" value="Winged helix-like DNA-binding domain superfamily/Winged helix DNA-binding domain"/>
    <property type="match status" value="1"/>
</dbReference>
<evidence type="ECO:0000313" key="9">
    <source>
        <dbReference type="EMBL" id="KKW42529.1"/>
    </source>
</evidence>
<dbReference type="InterPro" id="IPR006197">
    <property type="entry name" value="Peptidase_S24_LexA"/>
</dbReference>
<evidence type="ECO:0000313" key="10">
    <source>
        <dbReference type="Proteomes" id="UP000033870"/>
    </source>
</evidence>
<dbReference type="EMBL" id="LCRX01000006">
    <property type="protein sequence ID" value="KKW42529.1"/>
    <property type="molecule type" value="Genomic_DNA"/>
</dbReference>
<keyword evidence="2" id="KW-0227">DNA damage</keyword>
<name>A0A0G2BAK0_9BACT</name>
<comment type="caution">
    <text evidence="9">The sequence shown here is derived from an EMBL/GenBank/DDBJ whole genome shotgun (WGS) entry which is preliminary data.</text>
</comment>
<dbReference type="PANTHER" id="PTHR33516">
    <property type="entry name" value="LEXA REPRESSOR"/>
    <property type="match status" value="1"/>
</dbReference>
<evidence type="ECO:0000256" key="2">
    <source>
        <dbReference type="ARBA" id="ARBA00022763"/>
    </source>
</evidence>
<dbReference type="SUPFAM" id="SSF51306">
    <property type="entry name" value="LexA/Signal peptidase"/>
    <property type="match status" value="1"/>
</dbReference>
<evidence type="ECO:0000256" key="3">
    <source>
        <dbReference type="ARBA" id="ARBA00022801"/>
    </source>
</evidence>
<evidence type="ECO:0000256" key="6">
    <source>
        <dbReference type="ARBA" id="ARBA00023236"/>
    </source>
</evidence>
<keyword evidence="6" id="KW-0742">SOS response</keyword>
<dbReference type="GO" id="GO:0016787">
    <property type="term" value="F:hydrolase activity"/>
    <property type="evidence" value="ECO:0007669"/>
    <property type="project" value="UniProtKB-KW"/>
</dbReference>
<protein>
    <submittedName>
        <fullName evidence="9">LexA repressor</fullName>
    </submittedName>
</protein>
<keyword evidence="5" id="KW-0234">DNA repair</keyword>
<proteinExistence type="inferred from homology"/>
<accession>A0A0G2BAK0</accession>
<dbReference type="CDD" id="cd06529">
    <property type="entry name" value="S24_LexA-like"/>
    <property type="match status" value="1"/>
</dbReference>
<dbReference type="NCBIfam" id="NF007621">
    <property type="entry name" value="PRK10276.1"/>
    <property type="match status" value="1"/>
</dbReference>
<comment type="similarity">
    <text evidence="1 7">Belongs to the peptidase S24 family.</text>
</comment>
<keyword evidence="4 7" id="KW-0068">Autocatalytic cleavage</keyword>
<evidence type="ECO:0000256" key="1">
    <source>
        <dbReference type="ARBA" id="ARBA00007484"/>
    </source>
</evidence>
<dbReference type="InterPro" id="IPR036388">
    <property type="entry name" value="WH-like_DNA-bd_sf"/>
</dbReference>
<keyword evidence="3 7" id="KW-0378">Hydrolase</keyword>
<evidence type="ECO:0000256" key="4">
    <source>
        <dbReference type="ARBA" id="ARBA00022813"/>
    </source>
</evidence>
<organism evidence="9 10">
    <name type="scientific">Candidatus Magasanikbacteria bacterium GW2011_GWA2_56_11</name>
    <dbReference type="NCBI Taxonomy" id="1619044"/>
    <lineage>
        <taxon>Bacteria</taxon>
        <taxon>Candidatus Magasanikiibacteriota</taxon>
    </lineage>
</organism>
<evidence type="ECO:0000256" key="7">
    <source>
        <dbReference type="RuleBase" id="RU003991"/>
    </source>
</evidence>
<dbReference type="Proteomes" id="UP000033870">
    <property type="component" value="Unassembled WGS sequence"/>
</dbReference>
<dbReference type="InterPro" id="IPR039418">
    <property type="entry name" value="LexA-like"/>
</dbReference>